<dbReference type="EMBL" id="SLWS01000011">
    <property type="protein sequence ID" value="TCO52843.1"/>
    <property type="molecule type" value="Genomic_DNA"/>
</dbReference>
<feature type="transmembrane region" description="Helical" evidence="1">
    <location>
        <begin position="153"/>
        <end position="174"/>
    </location>
</feature>
<sequence length="175" mass="18335">MTSLQISAVRVPLPQPKVRVVPVIVFALAAAAVIAWALRENARFLPRSVVPLHNIIDHGHGSSGYVEPAPVTGSAVANYPGLVMFAIHLMAVGIVAVAWLVRRRYGRSDRSVHSVSARLVFAVFAALAAALVTLPVATMSLGTAILFSGTLTAAMTVMQYTFVLAVVGVAVIGVP</sequence>
<evidence type="ECO:0000313" key="2">
    <source>
        <dbReference type="EMBL" id="TCO52843.1"/>
    </source>
</evidence>
<feature type="transmembrane region" description="Helical" evidence="1">
    <location>
        <begin position="82"/>
        <end position="101"/>
    </location>
</feature>
<dbReference type="AlphaFoldDB" id="A0A4R2J361"/>
<name>A0A4R2J361_9PSEU</name>
<keyword evidence="1" id="KW-0812">Transmembrane</keyword>
<dbReference type="OrthoDB" id="3689495at2"/>
<comment type="caution">
    <text evidence="2">The sequence shown here is derived from an EMBL/GenBank/DDBJ whole genome shotgun (WGS) entry which is preliminary data.</text>
</comment>
<reference evidence="2 3" key="1">
    <citation type="submission" date="2019-03" db="EMBL/GenBank/DDBJ databases">
        <title>Genomic Encyclopedia of Type Strains, Phase IV (KMG-IV): sequencing the most valuable type-strain genomes for metagenomic binning, comparative biology and taxonomic classification.</title>
        <authorList>
            <person name="Goeker M."/>
        </authorList>
    </citation>
    <scope>NUCLEOTIDE SEQUENCE [LARGE SCALE GENOMIC DNA]</scope>
    <source>
        <strain evidence="2 3">DSM 45934</strain>
    </source>
</reference>
<keyword evidence="3" id="KW-1185">Reference proteome</keyword>
<dbReference type="Proteomes" id="UP000295680">
    <property type="component" value="Unassembled WGS sequence"/>
</dbReference>
<protein>
    <submittedName>
        <fullName evidence="2">Uncharacterized protein</fullName>
    </submittedName>
</protein>
<keyword evidence="1" id="KW-0472">Membrane</keyword>
<proteinExistence type="predicted"/>
<organism evidence="2 3">
    <name type="scientific">Actinocrispum wychmicini</name>
    <dbReference type="NCBI Taxonomy" id="1213861"/>
    <lineage>
        <taxon>Bacteria</taxon>
        <taxon>Bacillati</taxon>
        <taxon>Actinomycetota</taxon>
        <taxon>Actinomycetes</taxon>
        <taxon>Pseudonocardiales</taxon>
        <taxon>Pseudonocardiaceae</taxon>
        <taxon>Actinocrispum</taxon>
    </lineage>
</organism>
<accession>A0A4R2J361</accession>
<gene>
    <name evidence="2" type="ORF">EV192_11137</name>
</gene>
<feature type="transmembrane region" description="Helical" evidence="1">
    <location>
        <begin position="121"/>
        <end position="147"/>
    </location>
</feature>
<feature type="transmembrane region" description="Helical" evidence="1">
    <location>
        <begin position="20"/>
        <end position="38"/>
    </location>
</feature>
<evidence type="ECO:0000313" key="3">
    <source>
        <dbReference type="Proteomes" id="UP000295680"/>
    </source>
</evidence>
<evidence type="ECO:0000256" key="1">
    <source>
        <dbReference type="SAM" id="Phobius"/>
    </source>
</evidence>
<keyword evidence="1" id="KW-1133">Transmembrane helix</keyword>
<dbReference type="RefSeq" id="WP_132123816.1">
    <property type="nucleotide sequence ID" value="NZ_SLWS01000011.1"/>
</dbReference>